<feature type="region of interest" description="Disordered" evidence="1">
    <location>
        <begin position="1"/>
        <end position="65"/>
    </location>
</feature>
<sequence length="335" mass="36004">MPDPTDPASINNNSPGDQINNTNVTTPNQPIVSDLADDQSDITNKLPQLNQTFSDPNEAPAPESVVTAPHAPKKYGGKKVIATIFGVLLLVGAVATGVYLVQRQQEIREQAASGRECQQSQDCILLDSPGNSGSYQTPRPIIKVKITDQDVHEYNPGNSDDSCRKVNISENFVSWEKYGSGPDCKDVSNVQIWMGQAEPSPSPVPTQPPTPTPTQVPGVSPTTTPRISPSPAPTTPPGISAQCGEVKAYNTSWILLSANDLKGLQTGNHVRFAVSGTTNGGSFDKARFTINNSLKPEVTTKKPGTNEFYYEYIVPQGTTSFSVKGELHHTSLGWF</sequence>
<feature type="compositionally biased region" description="Low complexity" evidence="1">
    <location>
        <begin position="215"/>
        <end position="227"/>
    </location>
</feature>
<feature type="region of interest" description="Disordered" evidence="1">
    <location>
        <begin position="196"/>
        <end position="239"/>
    </location>
</feature>
<feature type="compositionally biased region" description="Polar residues" evidence="1">
    <location>
        <begin position="41"/>
        <end position="55"/>
    </location>
</feature>
<dbReference type="STRING" id="1618570.UT08_C0002G0095"/>
<evidence type="ECO:0000313" key="3">
    <source>
        <dbReference type="EMBL" id="KKQ86073.1"/>
    </source>
</evidence>
<dbReference type="GO" id="GO:0016787">
    <property type="term" value="F:hydrolase activity"/>
    <property type="evidence" value="ECO:0007669"/>
    <property type="project" value="UniProtKB-KW"/>
</dbReference>
<protein>
    <submittedName>
        <fullName evidence="3">Glycoside hydrolase, family 6</fullName>
    </submittedName>
</protein>
<keyword evidence="2" id="KW-0812">Transmembrane</keyword>
<evidence type="ECO:0000256" key="2">
    <source>
        <dbReference type="SAM" id="Phobius"/>
    </source>
</evidence>
<comment type="caution">
    <text evidence="3">The sequence shown here is derived from an EMBL/GenBank/DDBJ whole genome shotgun (WGS) entry which is preliminary data.</text>
</comment>
<accession>A0A0G0L268</accession>
<keyword evidence="3" id="KW-0378">Hydrolase</keyword>
<keyword evidence="2" id="KW-1133">Transmembrane helix</keyword>
<reference evidence="3 4" key="1">
    <citation type="journal article" date="2015" name="Nature">
        <title>rRNA introns, odd ribosomes, and small enigmatic genomes across a large radiation of phyla.</title>
        <authorList>
            <person name="Brown C.T."/>
            <person name="Hug L.A."/>
            <person name="Thomas B.C."/>
            <person name="Sharon I."/>
            <person name="Castelle C.J."/>
            <person name="Singh A."/>
            <person name="Wilkins M.J."/>
            <person name="Williams K.H."/>
            <person name="Banfield J.F."/>
        </authorList>
    </citation>
    <scope>NUCLEOTIDE SEQUENCE [LARGE SCALE GENOMIC DNA]</scope>
</reference>
<keyword evidence="2" id="KW-0472">Membrane</keyword>
<dbReference type="EMBL" id="LBVL01000002">
    <property type="protein sequence ID" value="KKQ86073.1"/>
    <property type="molecule type" value="Genomic_DNA"/>
</dbReference>
<dbReference type="AlphaFoldDB" id="A0A0G0L268"/>
<feature type="transmembrane region" description="Helical" evidence="2">
    <location>
        <begin position="80"/>
        <end position="101"/>
    </location>
</feature>
<feature type="compositionally biased region" description="Polar residues" evidence="1">
    <location>
        <begin position="8"/>
        <end position="31"/>
    </location>
</feature>
<feature type="compositionally biased region" description="Pro residues" evidence="1">
    <location>
        <begin position="200"/>
        <end position="214"/>
    </location>
</feature>
<name>A0A0G0L268_9BACT</name>
<gene>
    <name evidence="3" type="ORF">UT08_C0002G0095</name>
</gene>
<evidence type="ECO:0000313" key="4">
    <source>
        <dbReference type="Proteomes" id="UP000034081"/>
    </source>
</evidence>
<proteinExistence type="predicted"/>
<evidence type="ECO:0000256" key="1">
    <source>
        <dbReference type="SAM" id="MobiDB-lite"/>
    </source>
</evidence>
<organism evidence="3 4">
    <name type="scientific">Candidatus Woesebacteria bacterium GW2011_GWB1_38_8</name>
    <dbReference type="NCBI Taxonomy" id="1618570"/>
    <lineage>
        <taxon>Bacteria</taxon>
        <taxon>Candidatus Woeseibacteriota</taxon>
    </lineage>
</organism>
<dbReference type="Proteomes" id="UP000034081">
    <property type="component" value="Unassembled WGS sequence"/>
</dbReference>